<gene>
    <name evidence="2" type="ORF">MEUPH1_LOCUS5526</name>
</gene>
<organism evidence="2 3">
    <name type="scientific">Macrosiphum euphorbiae</name>
    <name type="common">potato aphid</name>
    <dbReference type="NCBI Taxonomy" id="13131"/>
    <lineage>
        <taxon>Eukaryota</taxon>
        <taxon>Metazoa</taxon>
        <taxon>Ecdysozoa</taxon>
        <taxon>Arthropoda</taxon>
        <taxon>Hexapoda</taxon>
        <taxon>Insecta</taxon>
        <taxon>Pterygota</taxon>
        <taxon>Neoptera</taxon>
        <taxon>Paraneoptera</taxon>
        <taxon>Hemiptera</taxon>
        <taxon>Sternorrhyncha</taxon>
        <taxon>Aphidomorpha</taxon>
        <taxon>Aphidoidea</taxon>
        <taxon>Aphididae</taxon>
        <taxon>Macrosiphini</taxon>
        <taxon>Macrosiphum</taxon>
    </lineage>
</organism>
<proteinExistence type="predicted"/>
<dbReference type="SUPFAM" id="SSF46955">
    <property type="entry name" value="Putative DNA-binding domain"/>
    <property type="match status" value="1"/>
</dbReference>
<dbReference type="GO" id="GO:0046332">
    <property type="term" value="F:SMAD binding"/>
    <property type="evidence" value="ECO:0007669"/>
    <property type="project" value="TreeGrafter"/>
</dbReference>
<dbReference type="EMBL" id="CARXXK010000001">
    <property type="protein sequence ID" value="CAI6348897.1"/>
    <property type="molecule type" value="Genomic_DNA"/>
</dbReference>
<dbReference type="GO" id="GO:0005667">
    <property type="term" value="C:transcription regulator complex"/>
    <property type="evidence" value="ECO:0007669"/>
    <property type="project" value="TreeGrafter"/>
</dbReference>
<sequence length="217" mass="24506">MTLAKMDQRFQLISHHRDDKQTEPPRALNPVINNSKPNKVGTVILYGVPIVSLQMDNQERLCLAQISNTLLHRFSYNEIHNRRVALGITCVQCTPVQLEMLRRAGAMPVSSRRCGMITRREAERLCNSFLGDNTPPRLPDDFAFAGAPRVRMGLPRLVPAVTVQLVAGQVHPLRCVRSVLLAQQVHIPLSPHRRRGPVRATRRCQFQLVAPAYEAQR</sequence>
<evidence type="ECO:0000259" key="1">
    <source>
        <dbReference type="Pfam" id="PF02437"/>
    </source>
</evidence>
<dbReference type="AlphaFoldDB" id="A0AAV0VX72"/>
<dbReference type="Pfam" id="PF02437">
    <property type="entry name" value="Ski_Sno_DHD"/>
    <property type="match status" value="1"/>
</dbReference>
<evidence type="ECO:0000313" key="2">
    <source>
        <dbReference type="EMBL" id="CAI6348897.1"/>
    </source>
</evidence>
<dbReference type="FunFam" id="3.10.260.20:FF:000003">
    <property type="entry name" value="SKI family transcriptional corepressor 1 homolog-B-like"/>
    <property type="match status" value="1"/>
</dbReference>
<dbReference type="GO" id="GO:0000122">
    <property type="term" value="P:negative regulation of transcription by RNA polymerase II"/>
    <property type="evidence" value="ECO:0007669"/>
    <property type="project" value="TreeGrafter"/>
</dbReference>
<dbReference type="GO" id="GO:0000981">
    <property type="term" value="F:DNA-binding transcription factor activity, RNA polymerase II-specific"/>
    <property type="evidence" value="ECO:0007669"/>
    <property type="project" value="TreeGrafter"/>
</dbReference>
<feature type="domain" description="SKI/SNO/DAC" evidence="1">
    <location>
        <begin position="25"/>
        <end position="130"/>
    </location>
</feature>
<evidence type="ECO:0000313" key="3">
    <source>
        <dbReference type="Proteomes" id="UP001160148"/>
    </source>
</evidence>
<dbReference type="Proteomes" id="UP001160148">
    <property type="component" value="Unassembled WGS sequence"/>
</dbReference>
<dbReference type="InterPro" id="IPR037000">
    <property type="entry name" value="Ski_DNA-bd_sf"/>
</dbReference>
<name>A0AAV0VX72_9HEMI</name>
<keyword evidence="3" id="KW-1185">Reference proteome</keyword>
<dbReference type="Gene3D" id="3.10.260.20">
    <property type="entry name" value="Ski"/>
    <property type="match status" value="1"/>
</dbReference>
<protein>
    <recommendedName>
        <fullName evidence="1">SKI/SNO/DAC domain-containing protein</fullName>
    </recommendedName>
</protein>
<comment type="caution">
    <text evidence="2">The sequence shown here is derived from an EMBL/GenBank/DDBJ whole genome shotgun (WGS) entry which is preliminary data.</text>
</comment>
<dbReference type="InterPro" id="IPR023216">
    <property type="entry name" value="Tscrpt_reg_SKI_SnoN"/>
</dbReference>
<reference evidence="2 3" key="1">
    <citation type="submission" date="2023-01" db="EMBL/GenBank/DDBJ databases">
        <authorList>
            <person name="Whitehead M."/>
        </authorList>
    </citation>
    <scope>NUCLEOTIDE SEQUENCE [LARGE SCALE GENOMIC DNA]</scope>
</reference>
<dbReference type="GO" id="GO:0005634">
    <property type="term" value="C:nucleus"/>
    <property type="evidence" value="ECO:0007669"/>
    <property type="project" value="TreeGrafter"/>
</dbReference>
<dbReference type="InterPro" id="IPR009061">
    <property type="entry name" value="DNA-bd_dom_put_sf"/>
</dbReference>
<dbReference type="GO" id="GO:0000978">
    <property type="term" value="F:RNA polymerase II cis-regulatory region sequence-specific DNA binding"/>
    <property type="evidence" value="ECO:0007669"/>
    <property type="project" value="TreeGrafter"/>
</dbReference>
<dbReference type="InterPro" id="IPR003380">
    <property type="entry name" value="SKI/SNO/DAC"/>
</dbReference>
<dbReference type="GO" id="GO:0030514">
    <property type="term" value="P:negative regulation of BMP signaling pathway"/>
    <property type="evidence" value="ECO:0007669"/>
    <property type="project" value="TreeGrafter"/>
</dbReference>
<dbReference type="GO" id="GO:0005737">
    <property type="term" value="C:cytoplasm"/>
    <property type="evidence" value="ECO:0007669"/>
    <property type="project" value="TreeGrafter"/>
</dbReference>
<dbReference type="PANTHER" id="PTHR10005:SF26">
    <property type="entry name" value="CORL"/>
    <property type="match status" value="1"/>
</dbReference>
<dbReference type="PANTHER" id="PTHR10005">
    <property type="entry name" value="SKI ONCOGENE-RELATED"/>
    <property type="match status" value="1"/>
</dbReference>
<accession>A0AAV0VX72</accession>